<dbReference type="Proteomes" id="UP000680348">
    <property type="component" value="Unassembled WGS sequence"/>
</dbReference>
<proteinExistence type="predicted"/>
<keyword evidence="4" id="KW-1185">Reference proteome</keyword>
<gene>
    <name evidence="3" type="ORF">KEU06_07195</name>
</gene>
<dbReference type="RefSeq" id="WP_188253971.1">
    <property type="nucleotide sequence ID" value="NZ_JABVCF010000003.1"/>
</dbReference>
<feature type="compositionally biased region" description="Basic and acidic residues" evidence="1">
    <location>
        <begin position="10"/>
        <end position="23"/>
    </location>
</feature>
<keyword evidence="2" id="KW-1133">Transmembrane helix</keyword>
<dbReference type="AlphaFoldDB" id="A0A942DZK3"/>
<keyword evidence="2" id="KW-0472">Membrane</keyword>
<protein>
    <submittedName>
        <fullName evidence="3">Uncharacterized protein</fullName>
    </submittedName>
</protein>
<evidence type="ECO:0000313" key="3">
    <source>
        <dbReference type="EMBL" id="MBS3648413.1"/>
    </source>
</evidence>
<evidence type="ECO:0000256" key="2">
    <source>
        <dbReference type="SAM" id="Phobius"/>
    </source>
</evidence>
<comment type="caution">
    <text evidence="3">The sequence shown here is derived from an EMBL/GenBank/DDBJ whole genome shotgun (WGS) entry which is preliminary data.</text>
</comment>
<feature type="region of interest" description="Disordered" evidence="1">
    <location>
        <begin position="1"/>
        <end position="36"/>
    </location>
</feature>
<keyword evidence="2" id="KW-0812">Transmembrane</keyword>
<accession>A0A942DZK3</accession>
<dbReference type="EMBL" id="JAGWCR010000003">
    <property type="protein sequence ID" value="MBS3648413.1"/>
    <property type="molecule type" value="Genomic_DNA"/>
</dbReference>
<evidence type="ECO:0000256" key="1">
    <source>
        <dbReference type="SAM" id="MobiDB-lite"/>
    </source>
</evidence>
<sequence length="80" mass="8161">MSTLTTSAGEKLRDNRLARRPERATAGGILPGFGSRGQTANAHDPLGGTALTMLLVLYPALACAIVTVAAFLFCSPCGAA</sequence>
<organism evidence="3 4">
    <name type="scientific">Pseudaminobacter soli</name>
    <name type="common">ex Zhang et al. 2022</name>
    <dbReference type="NCBI Taxonomy" id="2831468"/>
    <lineage>
        <taxon>Bacteria</taxon>
        <taxon>Pseudomonadati</taxon>
        <taxon>Pseudomonadota</taxon>
        <taxon>Alphaproteobacteria</taxon>
        <taxon>Hyphomicrobiales</taxon>
        <taxon>Phyllobacteriaceae</taxon>
        <taxon>Pseudaminobacter</taxon>
    </lineage>
</organism>
<name>A0A942DZK3_9HYPH</name>
<feature type="transmembrane region" description="Helical" evidence="2">
    <location>
        <begin position="50"/>
        <end position="74"/>
    </location>
</feature>
<reference evidence="3" key="1">
    <citation type="submission" date="2021-04" db="EMBL/GenBank/DDBJ databases">
        <title>Pseudaminobacter soli sp. nov., isolated from paddy soil contaminated by heavy metals.</title>
        <authorList>
            <person name="Zhang K."/>
        </authorList>
    </citation>
    <scope>NUCLEOTIDE SEQUENCE</scope>
    <source>
        <strain evidence="3">19-2017</strain>
    </source>
</reference>
<evidence type="ECO:0000313" key="4">
    <source>
        <dbReference type="Proteomes" id="UP000680348"/>
    </source>
</evidence>